<dbReference type="InterPro" id="IPR052016">
    <property type="entry name" value="Bact_Sigma-Reg"/>
</dbReference>
<protein>
    <submittedName>
        <fullName evidence="4">Phosphoserine phosphatase RsbU</fullName>
        <ecNumber evidence="4">3.1.3.3</ecNumber>
    </submittedName>
</protein>
<dbReference type="InterPro" id="IPR001932">
    <property type="entry name" value="PPM-type_phosphatase-like_dom"/>
</dbReference>
<accession>A0A517ZE72</accession>
<keyword evidence="2" id="KW-0472">Membrane</keyword>
<feature type="transmembrane region" description="Helical" evidence="2">
    <location>
        <begin position="12"/>
        <end position="32"/>
    </location>
</feature>
<name>A0A517ZE72_9PLAN</name>
<keyword evidence="1 4" id="KW-0378">Hydrolase</keyword>
<dbReference type="SUPFAM" id="SSF81606">
    <property type="entry name" value="PP2C-like"/>
    <property type="match status" value="1"/>
</dbReference>
<dbReference type="RefSeq" id="WP_145372045.1">
    <property type="nucleotide sequence ID" value="NZ_CP036275.1"/>
</dbReference>
<keyword evidence="5" id="KW-1185">Reference proteome</keyword>
<evidence type="ECO:0000256" key="1">
    <source>
        <dbReference type="ARBA" id="ARBA00022801"/>
    </source>
</evidence>
<reference evidence="4 5" key="1">
    <citation type="submission" date="2019-02" db="EMBL/GenBank/DDBJ databases">
        <title>Deep-cultivation of Planctomycetes and their phenomic and genomic characterization uncovers novel biology.</title>
        <authorList>
            <person name="Wiegand S."/>
            <person name="Jogler M."/>
            <person name="Boedeker C."/>
            <person name="Pinto D."/>
            <person name="Vollmers J."/>
            <person name="Rivas-Marin E."/>
            <person name="Kohn T."/>
            <person name="Peeters S.H."/>
            <person name="Heuer A."/>
            <person name="Rast P."/>
            <person name="Oberbeckmann S."/>
            <person name="Bunk B."/>
            <person name="Jeske O."/>
            <person name="Meyerdierks A."/>
            <person name="Storesund J.E."/>
            <person name="Kallscheuer N."/>
            <person name="Luecker S."/>
            <person name="Lage O.M."/>
            <person name="Pohl T."/>
            <person name="Merkel B.J."/>
            <person name="Hornburger P."/>
            <person name="Mueller R.-W."/>
            <person name="Bruemmer F."/>
            <person name="Labrenz M."/>
            <person name="Spormann A.M."/>
            <person name="Op den Camp H."/>
            <person name="Overmann J."/>
            <person name="Amann R."/>
            <person name="Jetten M.S.M."/>
            <person name="Mascher T."/>
            <person name="Medema M.H."/>
            <person name="Devos D.P."/>
            <person name="Kaster A.-K."/>
            <person name="Ovreas L."/>
            <person name="Rohde M."/>
            <person name="Galperin M.Y."/>
            <person name="Jogler C."/>
        </authorList>
    </citation>
    <scope>NUCLEOTIDE SEQUENCE [LARGE SCALE GENOMIC DNA]</scope>
    <source>
        <strain evidence="4 5">Mal4</strain>
    </source>
</reference>
<organism evidence="4 5">
    <name type="scientific">Maioricimonas rarisocia</name>
    <dbReference type="NCBI Taxonomy" id="2528026"/>
    <lineage>
        <taxon>Bacteria</taxon>
        <taxon>Pseudomonadati</taxon>
        <taxon>Planctomycetota</taxon>
        <taxon>Planctomycetia</taxon>
        <taxon>Planctomycetales</taxon>
        <taxon>Planctomycetaceae</taxon>
        <taxon>Maioricimonas</taxon>
    </lineage>
</organism>
<feature type="transmembrane region" description="Helical" evidence="2">
    <location>
        <begin position="213"/>
        <end position="231"/>
    </location>
</feature>
<evidence type="ECO:0000313" key="4">
    <source>
        <dbReference type="EMBL" id="QDU40783.1"/>
    </source>
</evidence>
<dbReference type="Proteomes" id="UP000320496">
    <property type="component" value="Chromosome"/>
</dbReference>
<dbReference type="OrthoDB" id="207912at2"/>
<dbReference type="InterPro" id="IPR036457">
    <property type="entry name" value="PPM-type-like_dom_sf"/>
</dbReference>
<dbReference type="EMBL" id="CP036275">
    <property type="protein sequence ID" value="QDU40783.1"/>
    <property type="molecule type" value="Genomic_DNA"/>
</dbReference>
<evidence type="ECO:0000313" key="5">
    <source>
        <dbReference type="Proteomes" id="UP000320496"/>
    </source>
</evidence>
<feature type="transmembrane region" description="Helical" evidence="2">
    <location>
        <begin position="71"/>
        <end position="90"/>
    </location>
</feature>
<dbReference type="PANTHER" id="PTHR43156:SF2">
    <property type="entry name" value="STAGE II SPORULATION PROTEIN E"/>
    <property type="match status" value="1"/>
</dbReference>
<proteinExistence type="predicted"/>
<dbReference type="Pfam" id="PF07228">
    <property type="entry name" value="SpoIIE"/>
    <property type="match status" value="1"/>
</dbReference>
<feature type="transmembrane region" description="Helical" evidence="2">
    <location>
        <begin position="167"/>
        <end position="186"/>
    </location>
</feature>
<dbReference type="SMART" id="SM00331">
    <property type="entry name" value="PP2C_SIG"/>
    <property type="match status" value="1"/>
</dbReference>
<evidence type="ECO:0000259" key="3">
    <source>
        <dbReference type="SMART" id="SM00331"/>
    </source>
</evidence>
<feature type="transmembrane region" description="Helical" evidence="2">
    <location>
        <begin position="97"/>
        <end position="116"/>
    </location>
</feature>
<keyword evidence="2" id="KW-0812">Transmembrane</keyword>
<feature type="transmembrane region" description="Helical" evidence="2">
    <location>
        <begin position="136"/>
        <end position="155"/>
    </location>
</feature>
<sequence length="549" mass="59655">MSTTAKFPKSIVWTVVVVCALPPVLNLLGVNFGTVDVPLSPETYFQLEGDAQRAALYAALRGAFVHTILEWTAFCVAALTVVVAFMHYFLSRNIITPIVGTALFFSGMLDAFHVLAADMLTESNVHLEAFIPYSWTVSRTFNALIVVAGTTPFLWRGDSEPIEPPRHGLTFLLVAGLLCGVAAYAINHVCATAEQLPQFVSVLPHIVRRPFDLIPLALYLFAAGIVLPRLYKQHRSLFARGLHVSVLPHLVSQLYAVNSEHLFDNASNVASGLKIVGYIVPLAGLLVDYRRAYHSEAALQGAHEQLRMARVIQQSLLPKSPPVVEGVDVAGTSQFAETVGGDYYDHLLLADGTLWLVVADVSGHDVGSSLLMANTRAYLRSMTQTGSDLESIIRRLNQFLCDDADGRRFVTFWCGRLDPEQRELTYIGAGHPGHVLRSDGRLEELSLTGAALGIDSDGEFRPRLGPVVSLEAGDTLLLLTDGLLEASGPDGEQFGIERAAAIVARCSDRTAAESIAELLDEVEKFCAPEPFTDDVTAVIARMTGRESQT</sequence>
<dbReference type="EC" id="3.1.3.3" evidence="4"/>
<dbReference type="KEGG" id="mri:Mal4_51430"/>
<feature type="domain" description="PPM-type phosphatase" evidence="3">
    <location>
        <begin position="324"/>
        <end position="542"/>
    </location>
</feature>
<gene>
    <name evidence="4" type="primary">rsbU_8</name>
    <name evidence="4" type="ORF">Mal4_51430</name>
</gene>
<dbReference type="AlphaFoldDB" id="A0A517ZE72"/>
<dbReference type="Gene3D" id="3.60.40.10">
    <property type="entry name" value="PPM-type phosphatase domain"/>
    <property type="match status" value="1"/>
</dbReference>
<dbReference type="GO" id="GO:0016791">
    <property type="term" value="F:phosphatase activity"/>
    <property type="evidence" value="ECO:0007669"/>
    <property type="project" value="TreeGrafter"/>
</dbReference>
<dbReference type="PANTHER" id="PTHR43156">
    <property type="entry name" value="STAGE II SPORULATION PROTEIN E-RELATED"/>
    <property type="match status" value="1"/>
</dbReference>
<evidence type="ECO:0000256" key="2">
    <source>
        <dbReference type="SAM" id="Phobius"/>
    </source>
</evidence>
<keyword evidence="2" id="KW-1133">Transmembrane helix</keyword>